<evidence type="ECO:0000313" key="1">
    <source>
        <dbReference type="EMBL" id="KAH9320725.1"/>
    </source>
</evidence>
<protein>
    <submittedName>
        <fullName evidence="1">Uncharacterized protein</fullName>
    </submittedName>
</protein>
<proteinExistence type="predicted"/>
<accession>A0AA38GF08</accession>
<reference evidence="1 2" key="1">
    <citation type="journal article" date="2021" name="Nat. Plants">
        <title>The Taxus genome provides insights into paclitaxel biosynthesis.</title>
        <authorList>
            <person name="Xiong X."/>
            <person name="Gou J."/>
            <person name="Liao Q."/>
            <person name="Li Y."/>
            <person name="Zhou Q."/>
            <person name="Bi G."/>
            <person name="Li C."/>
            <person name="Du R."/>
            <person name="Wang X."/>
            <person name="Sun T."/>
            <person name="Guo L."/>
            <person name="Liang H."/>
            <person name="Lu P."/>
            <person name="Wu Y."/>
            <person name="Zhang Z."/>
            <person name="Ro D.K."/>
            <person name="Shang Y."/>
            <person name="Huang S."/>
            <person name="Yan J."/>
        </authorList>
    </citation>
    <scope>NUCLEOTIDE SEQUENCE [LARGE SCALE GENOMIC DNA]</scope>
    <source>
        <strain evidence="1">Ta-2019</strain>
    </source>
</reference>
<dbReference type="AlphaFoldDB" id="A0AA38GF08"/>
<keyword evidence="2" id="KW-1185">Reference proteome</keyword>
<comment type="caution">
    <text evidence="1">The sequence shown here is derived from an EMBL/GenBank/DDBJ whole genome shotgun (WGS) entry which is preliminary data.</text>
</comment>
<dbReference type="Proteomes" id="UP000824469">
    <property type="component" value="Unassembled WGS sequence"/>
</dbReference>
<name>A0AA38GF08_TAXCH</name>
<evidence type="ECO:0000313" key="2">
    <source>
        <dbReference type="Proteomes" id="UP000824469"/>
    </source>
</evidence>
<sequence>MNQKVQKLGVPAMSEHTTIDEMICPFEEYVKKGVGNPLSFTKDTLNFFSEIRASITLIAKKHSLWFEKCKNINSVTDGWTETLSRIRIPHANKAKPAVARFKQELGKIETFSESRCGEQSERGAKLTAAAHPLA</sequence>
<organism evidence="1 2">
    <name type="scientific">Taxus chinensis</name>
    <name type="common">Chinese yew</name>
    <name type="synonym">Taxus wallichiana var. chinensis</name>
    <dbReference type="NCBI Taxonomy" id="29808"/>
    <lineage>
        <taxon>Eukaryota</taxon>
        <taxon>Viridiplantae</taxon>
        <taxon>Streptophyta</taxon>
        <taxon>Embryophyta</taxon>
        <taxon>Tracheophyta</taxon>
        <taxon>Spermatophyta</taxon>
        <taxon>Pinopsida</taxon>
        <taxon>Pinidae</taxon>
        <taxon>Conifers II</taxon>
        <taxon>Cupressales</taxon>
        <taxon>Taxaceae</taxon>
        <taxon>Taxus</taxon>
    </lineage>
</organism>
<gene>
    <name evidence="1" type="ORF">KI387_015364</name>
</gene>
<dbReference type="EMBL" id="JAHRHJ020000003">
    <property type="protein sequence ID" value="KAH9320725.1"/>
    <property type="molecule type" value="Genomic_DNA"/>
</dbReference>